<keyword evidence="2 5" id="KW-0808">Transferase</keyword>
<keyword evidence="6" id="KW-1185">Reference proteome</keyword>
<evidence type="ECO:0000256" key="3">
    <source>
        <dbReference type="PIRSR" id="PIRSR000443-1"/>
    </source>
</evidence>
<feature type="active site" evidence="3">
    <location>
        <position position="360"/>
    </location>
</feature>
<feature type="domain" description="AB hydrolase-1" evidence="4">
    <location>
        <begin position="77"/>
        <end position="365"/>
    </location>
</feature>
<gene>
    <name evidence="5" type="ORF">SDRG_09976</name>
</gene>
<evidence type="ECO:0000313" key="5">
    <source>
        <dbReference type="EMBL" id="EQC32224.1"/>
    </source>
</evidence>
<sequence length="380" mass="41386">MRLLLARRLCAGRPPVRSFHASKATADAVLMEDEYGVMEASKQVFHMPAYTLESGETLRDVTVNYKTFGELNAARDNVLVVCHALTGNAALDTWWGSLLGDGKPFDTAKYHVVCANFLGSCYGTTGPTSINPSTQHPYGASFPLTTIRDSVGLHLRLVRDEIGANQIAAVIGGSLGGMQALEWGFLGKGLVQRLGVIACGARHTAWQIGMSEVQRQAIYRDPLYCRGHYDPSRPPKDGLAIARQMAMLTYRTHSVYAERYGRETQPDGRFAVQSYLDYQGDKFLSRFDANAYVAVTNSMDTHDVGRGRGGVEAALKTLSDLPVSIVGIDSDLLYPISEQIELHECIPNSTLHVVSSPHGHDGFLLEQDAVASAVRGLLAQ</sequence>
<dbReference type="GeneID" id="19950703"/>
<dbReference type="PANTHER" id="PTHR32268:SF11">
    <property type="entry name" value="HOMOSERINE O-ACETYLTRANSFERASE"/>
    <property type="match status" value="1"/>
</dbReference>
<dbReference type="Proteomes" id="UP000030762">
    <property type="component" value="Unassembled WGS sequence"/>
</dbReference>
<dbReference type="EMBL" id="JH767164">
    <property type="protein sequence ID" value="EQC32224.1"/>
    <property type="molecule type" value="Genomic_DNA"/>
</dbReference>
<dbReference type="GO" id="GO:0004414">
    <property type="term" value="F:homoserine O-acetyltransferase activity"/>
    <property type="evidence" value="ECO:0007669"/>
    <property type="project" value="TreeGrafter"/>
</dbReference>
<dbReference type="Pfam" id="PF00561">
    <property type="entry name" value="Abhydrolase_1"/>
    <property type="match status" value="1"/>
</dbReference>
<dbReference type="OMA" id="LGGCQGT"/>
<dbReference type="GO" id="GO:0009092">
    <property type="term" value="P:homoserine metabolic process"/>
    <property type="evidence" value="ECO:0007669"/>
    <property type="project" value="TreeGrafter"/>
</dbReference>
<evidence type="ECO:0000256" key="2">
    <source>
        <dbReference type="ARBA" id="ARBA00022679"/>
    </source>
</evidence>
<protein>
    <submittedName>
        <fullName evidence="5">Homoserine O-acetyltransferase</fullName>
    </submittedName>
</protein>
<feature type="active site" description="Nucleophile" evidence="3">
    <location>
        <position position="174"/>
    </location>
</feature>
<evidence type="ECO:0000256" key="1">
    <source>
        <dbReference type="ARBA" id="ARBA00006886"/>
    </source>
</evidence>
<dbReference type="PANTHER" id="PTHR32268">
    <property type="entry name" value="HOMOSERINE O-ACETYLTRANSFERASE"/>
    <property type="match status" value="1"/>
</dbReference>
<reference evidence="5 6" key="1">
    <citation type="submission" date="2012-04" db="EMBL/GenBank/DDBJ databases">
        <title>The Genome Sequence of Saprolegnia declina VS20.</title>
        <authorList>
            <consortium name="The Broad Institute Genome Sequencing Platform"/>
            <person name="Russ C."/>
            <person name="Nusbaum C."/>
            <person name="Tyler B."/>
            <person name="van West P."/>
            <person name="Dieguez-Uribeondo J."/>
            <person name="de Bruijn I."/>
            <person name="Tripathy S."/>
            <person name="Jiang R."/>
            <person name="Young S.K."/>
            <person name="Zeng Q."/>
            <person name="Gargeya S."/>
            <person name="Fitzgerald M."/>
            <person name="Haas B."/>
            <person name="Abouelleil A."/>
            <person name="Alvarado L."/>
            <person name="Arachchi H.M."/>
            <person name="Berlin A."/>
            <person name="Chapman S.B."/>
            <person name="Goldberg J."/>
            <person name="Griggs A."/>
            <person name="Gujja S."/>
            <person name="Hansen M."/>
            <person name="Howarth C."/>
            <person name="Imamovic A."/>
            <person name="Larimer J."/>
            <person name="McCowen C."/>
            <person name="Montmayeur A."/>
            <person name="Murphy C."/>
            <person name="Neiman D."/>
            <person name="Pearson M."/>
            <person name="Priest M."/>
            <person name="Roberts A."/>
            <person name="Saif S."/>
            <person name="Shea T."/>
            <person name="Sisk P."/>
            <person name="Sykes S."/>
            <person name="Wortman J."/>
            <person name="Nusbaum C."/>
            <person name="Birren B."/>
        </authorList>
    </citation>
    <scope>NUCLEOTIDE SEQUENCE [LARGE SCALE GENOMIC DNA]</scope>
    <source>
        <strain evidence="5 6">VS20</strain>
    </source>
</reference>
<evidence type="ECO:0000259" key="4">
    <source>
        <dbReference type="Pfam" id="PF00561"/>
    </source>
</evidence>
<organism evidence="5 6">
    <name type="scientific">Saprolegnia diclina (strain VS20)</name>
    <dbReference type="NCBI Taxonomy" id="1156394"/>
    <lineage>
        <taxon>Eukaryota</taxon>
        <taxon>Sar</taxon>
        <taxon>Stramenopiles</taxon>
        <taxon>Oomycota</taxon>
        <taxon>Saprolegniomycetes</taxon>
        <taxon>Saprolegniales</taxon>
        <taxon>Saprolegniaceae</taxon>
        <taxon>Saprolegnia</taxon>
    </lineage>
</organism>
<dbReference type="InterPro" id="IPR000073">
    <property type="entry name" value="AB_hydrolase_1"/>
</dbReference>
<dbReference type="NCBIfam" id="NF001209">
    <property type="entry name" value="PRK00175.1"/>
    <property type="match status" value="1"/>
</dbReference>
<dbReference type="SUPFAM" id="SSF53474">
    <property type="entry name" value="alpha/beta-Hydrolases"/>
    <property type="match status" value="1"/>
</dbReference>
<dbReference type="AlphaFoldDB" id="T0Q300"/>
<dbReference type="PIRSF" id="PIRSF000443">
    <property type="entry name" value="Homoser_Ac_trans"/>
    <property type="match status" value="1"/>
</dbReference>
<name>T0Q300_SAPDV</name>
<dbReference type="eggNOG" id="ENOG502QRIX">
    <property type="taxonomic scope" value="Eukaryota"/>
</dbReference>
<dbReference type="HAMAP" id="MF_00296">
    <property type="entry name" value="MetX_acyltransf"/>
    <property type="match status" value="1"/>
</dbReference>
<dbReference type="InterPro" id="IPR008220">
    <property type="entry name" value="HAT_MetX-like"/>
</dbReference>
<dbReference type="OrthoDB" id="191364at2759"/>
<proteinExistence type="inferred from homology"/>
<dbReference type="InterPro" id="IPR029058">
    <property type="entry name" value="AB_hydrolase_fold"/>
</dbReference>
<dbReference type="STRING" id="1156394.T0Q300"/>
<dbReference type="InParanoid" id="T0Q300"/>
<dbReference type="GO" id="GO:0009086">
    <property type="term" value="P:methionine biosynthetic process"/>
    <property type="evidence" value="ECO:0007669"/>
    <property type="project" value="TreeGrafter"/>
</dbReference>
<dbReference type="NCBIfam" id="TIGR01392">
    <property type="entry name" value="homoserO_Ac_trn"/>
    <property type="match status" value="1"/>
</dbReference>
<dbReference type="Gene3D" id="3.40.50.1820">
    <property type="entry name" value="alpha/beta hydrolase"/>
    <property type="match status" value="1"/>
</dbReference>
<dbReference type="RefSeq" id="XP_008614165.1">
    <property type="nucleotide sequence ID" value="XM_008615943.1"/>
</dbReference>
<evidence type="ECO:0000313" key="6">
    <source>
        <dbReference type="Proteomes" id="UP000030762"/>
    </source>
</evidence>
<dbReference type="VEuPathDB" id="FungiDB:SDRG_09976"/>
<comment type="similarity">
    <text evidence="1">Belongs to the AB hydrolase superfamily. MetX family.</text>
</comment>
<feature type="active site" evidence="3">
    <location>
        <position position="331"/>
    </location>
</feature>
<accession>T0Q300</accession>